<feature type="transmembrane region" description="Helical" evidence="6">
    <location>
        <begin position="178"/>
        <end position="198"/>
    </location>
</feature>
<dbReference type="Proteomes" id="UP000214365">
    <property type="component" value="Unassembled WGS sequence"/>
</dbReference>
<keyword evidence="3 6" id="KW-1133">Transmembrane helix</keyword>
<evidence type="ECO:0000259" key="7">
    <source>
        <dbReference type="Pfam" id="PF00324"/>
    </source>
</evidence>
<feature type="transmembrane region" description="Helical" evidence="6">
    <location>
        <begin position="119"/>
        <end position="141"/>
    </location>
</feature>
<dbReference type="PANTHER" id="PTHR43341:SF4">
    <property type="entry name" value="ARGININE PERMEASE CAN1-RELATED"/>
    <property type="match status" value="1"/>
</dbReference>
<evidence type="ECO:0000256" key="4">
    <source>
        <dbReference type="ARBA" id="ARBA00023136"/>
    </source>
</evidence>
<accession>A0A225AG52</accession>
<evidence type="ECO:0000313" key="8">
    <source>
        <dbReference type="EMBL" id="OKL58133.1"/>
    </source>
</evidence>
<dbReference type="OrthoDB" id="4224291at2759"/>
<dbReference type="EMBL" id="LFMY01000010">
    <property type="protein sequence ID" value="OKL58133.1"/>
    <property type="molecule type" value="Genomic_DNA"/>
</dbReference>
<reference evidence="8 9" key="1">
    <citation type="submission" date="2015-06" db="EMBL/GenBank/DDBJ databases">
        <title>Talaromyces atroroseus IBT 11181 draft genome.</title>
        <authorList>
            <person name="Rasmussen K.B."/>
            <person name="Rasmussen S."/>
            <person name="Petersen B."/>
            <person name="Sicheritz-Ponten T."/>
            <person name="Mortensen U.H."/>
            <person name="Thrane U."/>
        </authorList>
    </citation>
    <scope>NUCLEOTIDE SEQUENCE [LARGE SCALE GENOMIC DNA]</scope>
    <source>
        <strain evidence="8 9">IBT 11181</strain>
    </source>
</reference>
<feature type="transmembrane region" description="Helical" evidence="6">
    <location>
        <begin position="360"/>
        <end position="378"/>
    </location>
</feature>
<dbReference type="Pfam" id="PF00324">
    <property type="entry name" value="AA_permease"/>
    <property type="match status" value="1"/>
</dbReference>
<organism evidence="8 9">
    <name type="scientific">Talaromyces atroroseus</name>
    <dbReference type="NCBI Taxonomy" id="1441469"/>
    <lineage>
        <taxon>Eukaryota</taxon>
        <taxon>Fungi</taxon>
        <taxon>Dikarya</taxon>
        <taxon>Ascomycota</taxon>
        <taxon>Pezizomycotina</taxon>
        <taxon>Eurotiomycetes</taxon>
        <taxon>Eurotiomycetidae</taxon>
        <taxon>Eurotiales</taxon>
        <taxon>Trichocomaceae</taxon>
        <taxon>Talaromyces</taxon>
        <taxon>Talaromyces sect. Trachyspermi</taxon>
    </lineage>
</organism>
<evidence type="ECO:0000313" key="9">
    <source>
        <dbReference type="Proteomes" id="UP000214365"/>
    </source>
</evidence>
<keyword evidence="2 6" id="KW-0812">Transmembrane</keyword>
<comment type="subcellular location">
    <subcellularLocation>
        <location evidence="1">Membrane</location>
        <topology evidence="1">Multi-pass membrane protein</topology>
    </subcellularLocation>
</comment>
<comment type="caution">
    <text evidence="8">The sequence shown here is derived from an EMBL/GenBank/DDBJ whole genome shotgun (WGS) entry which is preliminary data.</text>
</comment>
<dbReference type="RefSeq" id="XP_020118254.1">
    <property type="nucleotide sequence ID" value="XM_020268877.1"/>
</dbReference>
<evidence type="ECO:0000256" key="1">
    <source>
        <dbReference type="ARBA" id="ARBA00004141"/>
    </source>
</evidence>
<feature type="transmembrane region" description="Helical" evidence="6">
    <location>
        <begin position="398"/>
        <end position="419"/>
    </location>
</feature>
<keyword evidence="9" id="KW-1185">Reference proteome</keyword>
<feature type="region of interest" description="Disordered" evidence="5">
    <location>
        <begin position="1"/>
        <end position="30"/>
    </location>
</feature>
<dbReference type="STRING" id="1441469.A0A225AG52"/>
<dbReference type="InterPro" id="IPR050524">
    <property type="entry name" value="APC_YAT"/>
</dbReference>
<evidence type="ECO:0000256" key="6">
    <source>
        <dbReference type="SAM" id="Phobius"/>
    </source>
</evidence>
<evidence type="ECO:0000256" key="5">
    <source>
        <dbReference type="SAM" id="MobiDB-lite"/>
    </source>
</evidence>
<dbReference type="GeneID" id="31006338"/>
<evidence type="ECO:0000256" key="3">
    <source>
        <dbReference type="ARBA" id="ARBA00022989"/>
    </source>
</evidence>
<dbReference type="GO" id="GO:0015171">
    <property type="term" value="F:amino acid transmembrane transporter activity"/>
    <property type="evidence" value="ECO:0007669"/>
    <property type="project" value="TreeGrafter"/>
</dbReference>
<sequence>MDITKDGTTDSQSPVDTEVGEVTNTNSGYHRNFTPRQIHVISLGGQIGAGLFISTGSNLREGGPANLLLGFAVVCSCVWAVLQTVSEMTIAFPTSGNFIDYADRFVDPAFAFAAGFSMWIGWTAVIASEATFFSVVVNYWAKDKVNEAVWLTIFLILMFAIFSLPSTVFGWFEYFTSMLKIIALILFIIVGIALIFGAGPDGTVNHGETWDNGVAFLNGFKGFGNSVLFAILAIGDNTFTGFLAGESRRPRYSVAHAAFLIPIRVAVFYLVSVVLIGLLVSPKNPHLLGSSGVAASPFVIAINQAGIPVLPDILNVVIVFAVAAIAAESFYIASRILQSMAHQGLITSWVSKIDSRGRPYISLSITGLLAIILTYINLSAGGTTVFDWLAQIGSDTPTAYYFFQYMFGMILIIGSALAYKLIFRTKIRDVQTVDLITGRRPLSVEEIRELDEYEKSPRWRKFYSFVQLW</sequence>
<dbReference type="AlphaFoldDB" id="A0A225AG52"/>
<feature type="transmembrane region" description="Helical" evidence="6">
    <location>
        <begin position="148"/>
        <end position="172"/>
    </location>
</feature>
<feature type="transmembrane region" description="Helical" evidence="6">
    <location>
        <begin position="287"/>
        <end position="307"/>
    </location>
</feature>
<gene>
    <name evidence="8" type="ORF">UA08_06583</name>
</gene>
<name>A0A225AG52_TALAT</name>
<dbReference type="PIRSF" id="PIRSF006060">
    <property type="entry name" value="AA_transporter"/>
    <property type="match status" value="1"/>
</dbReference>
<feature type="transmembrane region" description="Helical" evidence="6">
    <location>
        <begin position="67"/>
        <end position="85"/>
    </location>
</feature>
<protein>
    <recommendedName>
        <fullName evidence="7">Amino acid permease/ SLC12A domain-containing protein</fullName>
    </recommendedName>
</protein>
<proteinExistence type="predicted"/>
<dbReference type="PANTHER" id="PTHR43341">
    <property type="entry name" value="AMINO ACID PERMEASE"/>
    <property type="match status" value="1"/>
</dbReference>
<feature type="transmembrane region" description="Helical" evidence="6">
    <location>
        <begin position="210"/>
        <end position="234"/>
    </location>
</feature>
<dbReference type="GO" id="GO:0016020">
    <property type="term" value="C:membrane"/>
    <property type="evidence" value="ECO:0007669"/>
    <property type="project" value="UniProtKB-SubCell"/>
</dbReference>
<evidence type="ECO:0000256" key="2">
    <source>
        <dbReference type="ARBA" id="ARBA00022692"/>
    </source>
</evidence>
<keyword evidence="4 6" id="KW-0472">Membrane</keyword>
<dbReference type="Gene3D" id="1.20.1740.10">
    <property type="entry name" value="Amino acid/polyamine transporter I"/>
    <property type="match status" value="1"/>
</dbReference>
<feature type="domain" description="Amino acid permease/ SLC12A" evidence="7">
    <location>
        <begin position="38"/>
        <end position="414"/>
    </location>
</feature>
<dbReference type="InterPro" id="IPR004841">
    <property type="entry name" value="AA-permease/SLC12A_dom"/>
</dbReference>
<feature type="transmembrane region" description="Helical" evidence="6">
    <location>
        <begin position="313"/>
        <end position="333"/>
    </location>
</feature>
<feature type="transmembrane region" description="Helical" evidence="6">
    <location>
        <begin position="254"/>
        <end position="280"/>
    </location>
</feature>